<organism evidence="3 4">
    <name type="scientific">Streptomyces macrosporus</name>
    <dbReference type="NCBI Taxonomy" id="44032"/>
    <lineage>
        <taxon>Bacteria</taxon>
        <taxon>Bacillati</taxon>
        <taxon>Actinomycetota</taxon>
        <taxon>Actinomycetes</taxon>
        <taxon>Kitasatosporales</taxon>
        <taxon>Streptomycetaceae</taxon>
        <taxon>Streptomyces</taxon>
    </lineage>
</organism>
<sequence>MLFSIPESGWWLIALAATAFFMIGMQALTNSTKLPDEPRSVWEQQSRRRKRAFHLVPPVFAAAVLAINLLRRSGSVATARGRARDSSRSRSSAFMRAAVSASVSAGAGPAATAACGAAQAVPRSGCSSDSTVPRAEASRHKARVRRRRSGPPVRAASGLAPGESRSWEATP</sequence>
<accession>A0ABP5WRD0</accession>
<proteinExistence type="predicted"/>
<reference evidence="4" key="1">
    <citation type="journal article" date="2019" name="Int. J. Syst. Evol. Microbiol.">
        <title>The Global Catalogue of Microorganisms (GCM) 10K type strain sequencing project: providing services to taxonomists for standard genome sequencing and annotation.</title>
        <authorList>
            <consortium name="The Broad Institute Genomics Platform"/>
            <consortium name="The Broad Institute Genome Sequencing Center for Infectious Disease"/>
            <person name="Wu L."/>
            <person name="Ma J."/>
        </authorList>
    </citation>
    <scope>NUCLEOTIDE SEQUENCE [LARGE SCALE GENOMIC DNA]</scope>
    <source>
        <strain evidence="4">JCM 6305</strain>
    </source>
</reference>
<dbReference type="EMBL" id="BAAASZ010000011">
    <property type="protein sequence ID" value="GAA2432310.1"/>
    <property type="molecule type" value="Genomic_DNA"/>
</dbReference>
<dbReference type="Proteomes" id="UP001501638">
    <property type="component" value="Unassembled WGS sequence"/>
</dbReference>
<comment type="caution">
    <text evidence="3">The sequence shown here is derived from an EMBL/GenBank/DDBJ whole genome shotgun (WGS) entry which is preliminary data.</text>
</comment>
<name>A0ABP5WRD0_9ACTN</name>
<keyword evidence="2" id="KW-1133">Transmembrane helix</keyword>
<protein>
    <submittedName>
        <fullName evidence="3">Uncharacterized protein</fullName>
    </submittedName>
</protein>
<gene>
    <name evidence="3" type="ORF">GCM10010405_14090</name>
</gene>
<keyword evidence="4" id="KW-1185">Reference proteome</keyword>
<evidence type="ECO:0000256" key="2">
    <source>
        <dbReference type="SAM" id="Phobius"/>
    </source>
</evidence>
<feature type="transmembrane region" description="Helical" evidence="2">
    <location>
        <begin position="12"/>
        <end position="31"/>
    </location>
</feature>
<feature type="region of interest" description="Disordered" evidence="1">
    <location>
        <begin position="121"/>
        <end position="171"/>
    </location>
</feature>
<keyword evidence="2" id="KW-0812">Transmembrane</keyword>
<evidence type="ECO:0000313" key="4">
    <source>
        <dbReference type="Proteomes" id="UP001501638"/>
    </source>
</evidence>
<evidence type="ECO:0000313" key="3">
    <source>
        <dbReference type="EMBL" id="GAA2432310.1"/>
    </source>
</evidence>
<feature type="compositionally biased region" description="Basic residues" evidence="1">
    <location>
        <begin position="140"/>
        <end position="149"/>
    </location>
</feature>
<keyword evidence="2" id="KW-0472">Membrane</keyword>
<evidence type="ECO:0000256" key="1">
    <source>
        <dbReference type="SAM" id="MobiDB-lite"/>
    </source>
</evidence>
<feature type="transmembrane region" description="Helical" evidence="2">
    <location>
        <begin position="52"/>
        <end position="70"/>
    </location>
</feature>